<protein>
    <submittedName>
        <fullName evidence="1">Uncharacterized protein</fullName>
    </submittedName>
</protein>
<dbReference type="AlphaFoldDB" id="A0A0M4LTQ6"/>
<organism evidence="1 2">
    <name type="scientific">Bifidobacterium longum subsp. infantis</name>
    <dbReference type="NCBI Taxonomy" id="1682"/>
    <lineage>
        <taxon>Bacteria</taxon>
        <taxon>Bacillati</taxon>
        <taxon>Actinomycetota</taxon>
        <taxon>Actinomycetes</taxon>
        <taxon>Bifidobacteriales</taxon>
        <taxon>Bifidobacteriaceae</taxon>
        <taxon>Bifidobacterium</taxon>
    </lineage>
</organism>
<dbReference type="Proteomes" id="UP000067206">
    <property type="component" value="Chromosome"/>
</dbReference>
<reference evidence="1 2" key="1">
    <citation type="submission" date="2014-12" db="EMBL/GenBank/DDBJ databases">
        <title>Complete genome sequence of Bifidobacterium longum subsp. infantis BT1.</title>
        <authorList>
            <person name="Kim J.F."/>
            <person name="Kwak M.-J."/>
        </authorList>
    </citation>
    <scope>NUCLEOTIDE SEQUENCE [LARGE SCALE GENOMIC DNA]</scope>
    <source>
        <strain evidence="1 2">BT1</strain>
    </source>
</reference>
<evidence type="ECO:0000313" key="2">
    <source>
        <dbReference type="Proteomes" id="UP000067206"/>
    </source>
</evidence>
<dbReference type="EMBL" id="CP010411">
    <property type="protein sequence ID" value="ALE08893.1"/>
    <property type="molecule type" value="Genomic_DNA"/>
</dbReference>
<accession>A0A0M4LTQ6</accession>
<name>A0A0M4LTQ6_BIFLI</name>
<proteinExistence type="predicted"/>
<sequence length="85" mass="8919">MLRADDSSPVTTNSRAAAAAALWQSMETMTTRPIASISPAMAITLGNTIANSAVADPVHRSGGSLASRHRHVMVFMAVTRLSEPV</sequence>
<evidence type="ECO:0000313" key="1">
    <source>
        <dbReference type="EMBL" id="ALE08893.1"/>
    </source>
</evidence>
<gene>
    <name evidence="1" type="ORF">RY67_840</name>
</gene>